<feature type="region of interest" description="Disordered" evidence="1">
    <location>
        <begin position="126"/>
        <end position="151"/>
    </location>
</feature>
<accession>A0A177C1K1</accession>
<gene>
    <name evidence="4" type="ORF">CC84DRAFT_1126986</name>
</gene>
<dbReference type="InterPro" id="IPR010895">
    <property type="entry name" value="CHRD"/>
</dbReference>
<feature type="chain" id="PRO_5008057583" description="CHRD domain-containing protein" evidence="2">
    <location>
        <begin position="20"/>
        <end position="207"/>
    </location>
</feature>
<name>A0A177C1K1_9PLEO</name>
<keyword evidence="5" id="KW-1185">Reference proteome</keyword>
<feature type="domain" description="CHRD" evidence="3">
    <location>
        <begin position="62"/>
        <end position="207"/>
    </location>
</feature>
<dbReference type="Proteomes" id="UP000077069">
    <property type="component" value="Unassembled WGS sequence"/>
</dbReference>
<dbReference type="GeneID" id="28759245"/>
<reference evidence="4 5" key="1">
    <citation type="submission" date="2016-05" db="EMBL/GenBank/DDBJ databases">
        <title>Comparative analysis of secretome profiles of manganese(II)-oxidizing ascomycete fungi.</title>
        <authorList>
            <consortium name="DOE Joint Genome Institute"/>
            <person name="Zeiner C.A."/>
            <person name="Purvine S.O."/>
            <person name="Zink E.M."/>
            <person name="Wu S."/>
            <person name="Pasa-Tolic L."/>
            <person name="Chaput D.L."/>
            <person name="Haridas S."/>
            <person name="Grigoriev I.V."/>
            <person name="Santelli C.M."/>
            <person name="Hansel C.M."/>
        </authorList>
    </citation>
    <scope>NUCLEOTIDE SEQUENCE [LARGE SCALE GENOMIC DNA]</scope>
    <source>
        <strain evidence="4 5">AP3s5-JAC2a</strain>
    </source>
</reference>
<dbReference type="Pfam" id="PF07452">
    <property type="entry name" value="CHRD"/>
    <property type="match status" value="1"/>
</dbReference>
<dbReference type="AlphaFoldDB" id="A0A177C1K1"/>
<dbReference type="RefSeq" id="XP_018031740.1">
    <property type="nucleotide sequence ID" value="XM_018175759.1"/>
</dbReference>
<organism evidence="4 5">
    <name type="scientific">Paraphaeosphaeria sporulosa</name>
    <dbReference type="NCBI Taxonomy" id="1460663"/>
    <lineage>
        <taxon>Eukaryota</taxon>
        <taxon>Fungi</taxon>
        <taxon>Dikarya</taxon>
        <taxon>Ascomycota</taxon>
        <taxon>Pezizomycotina</taxon>
        <taxon>Dothideomycetes</taxon>
        <taxon>Pleosporomycetidae</taxon>
        <taxon>Pleosporales</taxon>
        <taxon>Massarineae</taxon>
        <taxon>Didymosphaeriaceae</taxon>
        <taxon>Paraphaeosphaeria</taxon>
    </lineage>
</organism>
<keyword evidence="2" id="KW-0732">Signal</keyword>
<feature type="signal peptide" evidence="2">
    <location>
        <begin position="1"/>
        <end position="19"/>
    </location>
</feature>
<evidence type="ECO:0000259" key="3">
    <source>
        <dbReference type="SMART" id="SM00754"/>
    </source>
</evidence>
<evidence type="ECO:0000256" key="1">
    <source>
        <dbReference type="SAM" id="MobiDB-lite"/>
    </source>
</evidence>
<evidence type="ECO:0000313" key="4">
    <source>
        <dbReference type="EMBL" id="OAG01375.1"/>
    </source>
</evidence>
<dbReference type="InParanoid" id="A0A177C1K1"/>
<evidence type="ECO:0000313" key="5">
    <source>
        <dbReference type="Proteomes" id="UP000077069"/>
    </source>
</evidence>
<proteinExistence type="predicted"/>
<dbReference type="EMBL" id="KV441557">
    <property type="protein sequence ID" value="OAG01375.1"/>
    <property type="molecule type" value="Genomic_DNA"/>
</dbReference>
<protein>
    <recommendedName>
        <fullName evidence="3">CHRD domain-containing protein</fullName>
    </recommendedName>
</protein>
<evidence type="ECO:0000256" key="2">
    <source>
        <dbReference type="SAM" id="SignalP"/>
    </source>
</evidence>
<dbReference type="SMART" id="SM00754">
    <property type="entry name" value="CHRD"/>
    <property type="match status" value="1"/>
</dbReference>
<sequence>MHISAPAFIALIAASLTIAAPTNTNPSHKKSYLEDCEKDLNEKWNRPTSTWKKHERLFDFDAFYIVKATPDQVINTTQTPAPGQPGAKGLFKYGINVAENTICYNITLFGVTGPYQSAALTATHIHEARKDRSGPPRIAFPNPKGPDERRVSTGCLTGPFKTGINSTDGVDTGTGFHVKQIVENPEAFFTDTHTKAYVPGAVRGQLG</sequence>
<dbReference type="OrthoDB" id="3554264at2759"/>